<keyword evidence="2" id="KW-1185">Reference proteome</keyword>
<evidence type="ECO:0000313" key="2">
    <source>
        <dbReference type="Proteomes" id="UP001519291"/>
    </source>
</evidence>
<accession>A0ABS4YBX7</accession>
<dbReference type="GeneID" id="91572331"/>
<evidence type="ECO:0008006" key="3">
    <source>
        <dbReference type="Google" id="ProtNLM"/>
    </source>
</evidence>
<protein>
    <recommendedName>
        <fullName evidence="3">DUF4259 domain-containing protein</fullName>
    </recommendedName>
</protein>
<dbReference type="Pfam" id="PF14078">
    <property type="entry name" value="DUF4259"/>
    <property type="match status" value="1"/>
</dbReference>
<dbReference type="EMBL" id="JAGIOH010000001">
    <property type="protein sequence ID" value="MBP2406010.1"/>
    <property type="molecule type" value="Genomic_DNA"/>
</dbReference>
<dbReference type="RefSeq" id="WP_130881475.1">
    <property type="nucleotide sequence ID" value="NZ_JAGIOH010000001.1"/>
</dbReference>
<name>A0ABS4YBX7_9ACTN</name>
<dbReference type="InterPro" id="IPR025355">
    <property type="entry name" value="DUF4259"/>
</dbReference>
<gene>
    <name evidence="1" type="ORF">JO379_005479</name>
</gene>
<comment type="caution">
    <text evidence="1">The sequence shown here is derived from an EMBL/GenBank/DDBJ whole genome shotgun (WGS) entry which is preliminary data.</text>
</comment>
<dbReference type="Proteomes" id="UP001519291">
    <property type="component" value="Unassembled WGS sequence"/>
</dbReference>
<evidence type="ECO:0000313" key="1">
    <source>
        <dbReference type="EMBL" id="MBP2406010.1"/>
    </source>
</evidence>
<proteinExistence type="predicted"/>
<sequence>MGTWDIGPFENDMAADFAFALDEVAETGREAMVRQALITAISTQGYLDSSEGAEAVAAAALVAARCPGGKPVSSVYGPKEPMPAFADDLRACAAEALDRVLAADSELAELWGESGDDRWRQSVIRLRETVVRRHAVTSSR</sequence>
<reference evidence="1 2" key="1">
    <citation type="submission" date="2021-03" db="EMBL/GenBank/DDBJ databases">
        <title>Sequencing the genomes of 1000 actinobacteria strains.</title>
        <authorList>
            <person name="Klenk H.-P."/>
        </authorList>
    </citation>
    <scope>NUCLEOTIDE SEQUENCE [LARGE SCALE GENOMIC DNA]</scope>
    <source>
        <strain evidence="1 2">DSM 41480</strain>
    </source>
</reference>
<organism evidence="1 2">
    <name type="scientific">Streptomyces syringium</name>
    <dbReference type="NCBI Taxonomy" id="76729"/>
    <lineage>
        <taxon>Bacteria</taxon>
        <taxon>Bacillati</taxon>
        <taxon>Actinomycetota</taxon>
        <taxon>Actinomycetes</taxon>
        <taxon>Kitasatosporales</taxon>
        <taxon>Streptomycetaceae</taxon>
        <taxon>Streptomyces</taxon>
    </lineage>
</organism>